<keyword evidence="2" id="KW-1185">Reference proteome</keyword>
<sequence>MRVSQRLSRKKNLLLSFDAFGTLFTPKAPITTQYGEIAKFHGLAGFTDDELNASFKRAFKNESKLRPNYGKVAGLNAQMWWANVISKTFEPFLKDNESVPKPLISDLLTRFSTDKGYHIYPDVLPFFEMLRNSKRNPSGTTDKQNPWPWERTVVGVVTNLDDRASGVLTALGLNVGPRKFGSSAERSTEANIDEDISFVVLSYDVGYEKPDRQMFDAAKQLLKEALAEDSENTELQRVDQFEILHIGDELEKDYFGAKNAGWNALMIDRTGRFEDSFSANEPITSVEVRLGKDGAVDSTRKVQVIKDLQGLSAWTPKR</sequence>
<dbReference type="Proteomes" id="UP000250078">
    <property type="component" value="Unassembled WGS sequence"/>
</dbReference>
<accession>A0ACC8EPS3</accession>
<organism evidence="1 2">
    <name type="scientific">Cenococcum geophilum 1.58</name>
    <dbReference type="NCBI Taxonomy" id="794803"/>
    <lineage>
        <taxon>Eukaryota</taxon>
        <taxon>Fungi</taxon>
        <taxon>Dikarya</taxon>
        <taxon>Ascomycota</taxon>
        <taxon>Pezizomycotina</taxon>
        <taxon>Dothideomycetes</taxon>
        <taxon>Pleosporomycetidae</taxon>
        <taxon>Gloniales</taxon>
        <taxon>Gloniaceae</taxon>
        <taxon>Cenococcum</taxon>
    </lineage>
</organism>
<gene>
    <name evidence="1" type="ORF">K441DRAFT_589354</name>
</gene>
<dbReference type="EMBL" id="KV748244">
    <property type="protein sequence ID" value="OCK88313.1"/>
    <property type="molecule type" value="Genomic_DNA"/>
</dbReference>
<evidence type="ECO:0000313" key="2">
    <source>
        <dbReference type="Proteomes" id="UP000250078"/>
    </source>
</evidence>
<evidence type="ECO:0000313" key="1">
    <source>
        <dbReference type="EMBL" id="OCK88313.1"/>
    </source>
</evidence>
<reference evidence="1 2" key="1">
    <citation type="journal article" date="2016" name="Nat. Commun.">
        <title>Ectomycorrhizal ecology is imprinted in the genome of the dominant symbiotic fungus Cenococcum geophilum.</title>
        <authorList>
            <consortium name="DOE Joint Genome Institute"/>
            <person name="Peter M."/>
            <person name="Kohler A."/>
            <person name="Ohm R.A."/>
            <person name="Kuo A."/>
            <person name="Krutzmann J."/>
            <person name="Morin E."/>
            <person name="Arend M."/>
            <person name="Barry K.W."/>
            <person name="Binder M."/>
            <person name="Choi C."/>
            <person name="Clum A."/>
            <person name="Copeland A."/>
            <person name="Grisel N."/>
            <person name="Haridas S."/>
            <person name="Kipfer T."/>
            <person name="LaButti K."/>
            <person name="Lindquist E."/>
            <person name="Lipzen A."/>
            <person name="Maire R."/>
            <person name="Meier B."/>
            <person name="Mihaltcheva S."/>
            <person name="Molinier V."/>
            <person name="Murat C."/>
            <person name="Poggeler S."/>
            <person name="Quandt C.A."/>
            <person name="Sperisen C."/>
            <person name="Tritt A."/>
            <person name="Tisserant E."/>
            <person name="Crous P.W."/>
            <person name="Henrissat B."/>
            <person name="Nehls U."/>
            <person name="Egli S."/>
            <person name="Spatafora J.W."/>
            <person name="Grigoriev I.V."/>
            <person name="Martin F.M."/>
        </authorList>
    </citation>
    <scope>NUCLEOTIDE SEQUENCE [LARGE SCALE GENOMIC DNA]</scope>
    <source>
        <strain evidence="1 2">1.58</strain>
    </source>
</reference>
<protein>
    <submittedName>
        <fullName evidence="1">Uncharacterized protein</fullName>
    </submittedName>
</protein>
<proteinExistence type="predicted"/>
<name>A0ACC8EPS3_9PEZI</name>